<protein>
    <recommendedName>
        <fullName evidence="2">Phage tail tape measure protein domain-containing protein</fullName>
    </recommendedName>
</protein>
<evidence type="ECO:0000313" key="3">
    <source>
        <dbReference type="EMBL" id="KMS71300.1"/>
    </source>
</evidence>
<organism evidence="3 4">
    <name type="scientific">Streptomyces leeuwenhoekii</name>
    <dbReference type="NCBI Taxonomy" id="1437453"/>
    <lineage>
        <taxon>Bacteria</taxon>
        <taxon>Bacillati</taxon>
        <taxon>Actinomycetota</taxon>
        <taxon>Actinomycetes</taxon>
        <taxon>Kitasatosporales</taxon>
        <taxon>Streptomycetaceae</taxon>
        <taxon>Streptomyces</taxon>
    </lineage>
</organism>
<keyword evidence="4" id="KW-1185">Reference proteome</keyword>
<sequence length="1117" mass="115663">MALTVGELNAVLSIDDRAVNPALRRAEQALRDTGRRMGDDAEDLGQQTGETLGESIVQGADGRLRDARGRFIAAGRAAGDAVADGADGAGEDMGRRIGEGIVDGVQDAEGNARRAGQRIGQRVEDGADAAGDAAGDALADGVGEGADEAVDQAGNKLERLKQVAGAAALAAGAAAGALLMSAMADAMDQSRIVGRLGAQLGATGPEAERYGKIAGKLYANAITEDFQTAADTIQGVMRAGLLPPGATNRQIEQISTRLADLASLMEEDVGQAARAVGKMIKTGMARDATEALDLLTRGVQTGANEAEDLLDTFSEYSTQFRSMGLTGQQAMGLISQGLRAGARDSDVVADTIKEFSIEAVAGGERVRKGFESLGLSADDMVKKFAAGGPTAAKAFDTVLDKLRSIKDPVERNAAAIELFGTKAEDMGEALYSLDPSEAVKALGEVGGAADTMGNALRDNAGTRVEQFKRGIQQGVVDFLGNDVIPAITGVRRQLGGMWAEAGKGGQEGVDRVISFLGILLSRIGEKALELAPKVIEGLMSAGQRIAVWIMANPTAILKAGALAVAIIAAIAAVPGLVAASFITAANSMIVGFVNRMSTATREQLDKWWGSFTSWVSGRASAAGGVMHVLGAAIGRWFSGLWSRYVAQPVGRTWTSFVAGVRGLPARSSAALAGLGPAIVARASTAWTSFRDATVRRALDTVAWVRGLPGRISAGLGSLGGLLVGHGRNVVLGLWRGISSMGGWIRGQLLSWARSVIPGPIAKALGIASPSKVTREQGRWIARGLIDGLTGSAKQVKAASTRLADIVRDSMKPGKKRSKALATVATGTKQLLALASREEKLAVRMKAASKRLADLIKARDKLAADVRKGVLEGADITKQDNGGWPVTAESILAGLKRDTAAAQTFAKNLATLRKKGVRADLIAQIAQAGVEQGSSAAAALANANSGQIKQINAQQAALTAAAGKAGSTAGTAMYGAGIAAGQGLVKGLQMQQKMIERQMEKIAKSMSSAIRKALGIRSPSRVMAQVGAYTAEGLRQGIEGGRKAVNRSMASLVETPAPGSWDMASRRARAGASQQKIVLELHSSGRGEDDYLVERMRRGIRTKGGGDVGLVLAGRRSG</sequence>
<gene>
    <name evidence="3" type="ORF">ACH49_24700</name>
</gene>
<comment type="caution">
    <text evidence="3">The sequence shown here is derived from an EMBL/GenBank/DDBJ whole genome shotgun (WGS) entry which is preliminary data.</text>
</comment>
<dbReference type="RefSeq" id="WP_048573979.1">
    <property type="nucleotide sequence ID" value="NZ_LFEH01000122.1"/>
</dbReference>
<dbReference type="Pfam" id="PF10145">
    <property type="entry name" value="PhageMin_Tail"/>
    <property type="match status" value="1"/>
</dbReference>
<keyword evidence="1" id="KW-1133">Transmembrane helix</keyword>
<evidence type="ECO:0000256" key="1">
    <source>
        <dbReference type="SAM" id="Phobius"/>
    </source>
</evidence>
<name>A0ABR5HTD9_STRLW</name>
<evidence type="ECO:0000313" key="4">
    <source>
        <dbReference type="Proteomes" id="UP000037274"/>
    </source>
</evidence>
<feature type="domain" description="Phage tail tape measure protein" evidence="2">
    <location>
        <begin position="224"/>
        <end position="420"/>
    </location>
</feature>
<feature type="transmembrane region" description="Helical" evidence="1">
    <location>
        <begin position="560"/>
        <end position="593"/>
    </location>
</feature>
<accession>A0ABR5HTD9</accession>
<dbReference type="EMBL" id="LFEH01000122">
    <property type="protein sequence ID" value="KMS71300.1"/>
    <property type="molecule type" value="Genomic_DNA"/>
</dbReference>
<proteinExistence type="predicted"/>
<dbReference type="Proteomes" id="UP000037274">
    <property type="component" value="Unassembled WGS sequence"/>
</dbReference>
<keyword evidence="1" id="KW-0812">Transmembrane</keyword>
<keyword evidence="1" id="KW-0472">Membrane</keyword>
<evidence type="ECO:0000259" key="2">
    <source>
        <dbReference type="Pfam" id="PF10145"/>
    </source>
</evidence>
<dbReference type="InterPro" id="IPR010090">
    <property type="entry name" value="Phage_tape_meas"/>
</dbReference>
<reference evidence="3 4" key="1">
    <citation type="submission" date="2015-06" db="EMBL/GenBank/DDBJ databases">
        <title>Draft genome sequence of Streptomyces leeuwenhoekii C58, which produces the novel lasso peptide, chaxapeptin.</title>
        <authorList>
            <person name="Yi Y."/>
            <person name="Hai D."/>
            <person name="Jaspars M."/>
            <person name="Sheng H."/>
            <person name="Rateb M.E."/>
            <person name="Bull A."/>
            <person name="Goodfellow M."/>
            <person name="Asenjo J.A."/>
            <person name="Ebel R."/>
        </authorList>
    </citation>
    <scope>NUCLEOTIDE SEQUENCE [LARGE SCALE GENOMIC DNA]</scope>
    <source>
        <strain evidence="3 4">C58</strain>
    </source>
</reference>